<dbReference type="InParanoid" id="A0A212FNT4"/>
<dbReference type="EMBL" id="AGBW02004595">
    <property type="protein sequence ID" value="OWR55395.1"/>
    <property type="molecule type" value="Genomic_DNA"/>
</dbReference>
<evidence type="ECO:0000313" key="1">
    <source>
        <dbReference type="EMBL" id="OWR55395.1"/>
    </source>
</evidence>
<reference evidence="1 2" key="1">
    <citation type="journal article" date="2011" name="Cell">
        <title>The monarch butterfly genome yields insights into long-distance migration.</title>
        <authorList>
            <person name="Zhan S."/>
            <person name="Merlin C."/>
            <person name="Boore J.L."/>
            <person name="Reppert S.M."/>
        </authorList>
    </citation>
    <scope>NUCLEOTIDE SEQUENCE [LARGE SCALE GENOMIC DNA]</scope>
    <source>
        <strain evidence="1">F-2</strain>
    </source>
</reference>
<keyword evidence="2" id="KW-1185">Reference proteome</keyword>
<feature type="non-terminal residue" evidence="1">
    <location>
        <position position="1"/>
    </location>
</feature>
<proteinExistence type="predicted"/>
<dbReference type="AlphaFoldDB" id="A0A212FNT4"/>
<gene>
    <name evidence="1" type="ORF">KGM_206587B</name>
</gene>
<dbReference type="Proteomes" id="UP000007151">
    <property type="component" value="Unassembled WGS sequence"/>
</dbReference>
<dbReference type="KEGG" id="dpl:KGM_206587B"/>
<accession>A0A212FNT4</accession>
<sequence length="32" mass="3342">MQTQQILDKIVTAANPSIATASLGQALATEKK</sequence>
<comment type="caution">
    <text evidence="1">The sequence shown here is derived from an EMBL/GenBank/DDBJ whole genome shotgun (WGS) entry which is preliminary data.</text>
</comment>
<organism evidence="1 2">
    <name type="scientific">Danaus plexippus plexippus</name>
    <dbReference type="NCBI Taxonomy" id="278856"/>
    <lineage>
        <taxon>Eukaryota</taxon>
        <taxon>Metazoa</taxon>
        <taxon>Ecdysozoa</taxon>
        <taxon>Arthropoda</taxon>
        <taxon>Hexapoda</taxon>
        <taxon>Insecta</taxon>
        <taxon>Pterygota</taxon>
        <taxon>Neoptera</taxon>
        <taxon>Endopterygota</taxon>
        <taxon>Lepidoptera</taxon>
        <taxon>Glossata</taxon>
        <taxon>Ditrysia</taxon>
        <taxon>Papilionoidea</taxon>
        <taxon>Nymphalidae</taxon>
        <taxon>Danainae</taxon>
        <taxon>Danaini</taxon>
        <taxon>Danaina</taxon>
        <taxon>Danaus</taxon>
        <taxon>Danaus</taxon>
    </lineage>
</organism>
<protein>
    <submittedName>
        <fullName evidence="1">DnaJ</fullName>
    </submittedName>
</protein>
<evidence type="ECO:0000313" key="2">
    <source>
        <dbReference type="Proteomes" id="UP000007151"/>
    </source>
</evidence>
<name>A0A212FNT4_DANPL</name>